<dbReference type="CDD" id="cd16917">
    <property type="entry name" value="HATPase_UhpB-NarQ-NarX-like"/>
    <property type="match status" value="1"/>
</dbReference>
<dbReference type="GO" id="GO:0005524">
    <property type="term" value="F:ATP binding"/>
    <property type="evidence" value="ECO:0007669"/>
    <property type="project" value="UniProtKB-KW"/>
</dbReference>
<dbReference type="Gene3D" id="1.20.5.1930">
    <property type="match status" value="1"/>
</dbReference>
<keyword evidence="3" id="KW-0597">Phosphoprotein</keyword>
<feature type="domain" description="Signal transduction histidine kinase subgroup 3 dimerisation and phosphoacceptor" evidence="11">
    <location>
        <begin position="66"/>
        <end position="122"/>
    </location>
</feature>
<dbReference type="PANTHER" id="PTHR24421">
    <property type="entry name" value="NITRATE/NITRITE SENSOR PROTEIN NARX-RELATED"/>
    <property type="match status" value="1"/>
</dbReference>
<comment type="catalytic activity">
    <reaction evidence="1">
        <text>ATP + protein L-histidine = ADP + protein N-phospho-L-histidine.</text>
        <dbReference type="EC" id="2.7.13.3"/>
    </reaction>
</comment>
<keyword evidence="5" id="KW-0547">Nucleotide-binding</keyword>
<dbReference type="Gene3D" id="3.30.565.10">
    <property type="entry name" value="Histidine kinase-like ATPase, C-terminal domain"/>
    <property type="match status" value="1"/>
</dbReference>
<reference evidence="12 13" key="1">
    <citation type="submission" date="2018-03" db="EMBL/GenBank/DDBJ databases">
        <title>Adhaeribacter sp. HMF7605 Genome sequencing and assembly.</title>
        <authorList>
            <person name="Kang H."/>
            <person name="Kang J."/>
            <person name="Cha I."/>
            <person name="Kim H."/>
            <person name="Joh K."/>
        </authorList>
    </citation>
    <scope>NUCLEOTIDE SEQUENCE [LARGE SCALE GENOMIC DNA]</scope>
    <source>
        <strain evidence="12 13">HMF7605</strain>
    </source>
</reference>
<dbReference type="GO" id="GO:0046983">
    <property type="term" value="F:protein dimerization activity"/>
    <property type="evidence" value="ECO:0007669"/>
    <property type="project" value="InterPro"/>
</dbReference>
<keyword evidence="7" id="KW-0067">ATP-binding</keyword>
<feature type="transmembrane region" description="Helical" evidence="9">
    <location>
        <begin position="6"/>
        <end position="29"/>
    </location>
</feature>
<dbReference type="RefSeq" id="WP_106933002.1">
    <property type="nucleotide sequence ID" value="NZ_PYFT01000001.1"/>
</dbReference>
<organism evidence="12 13">
    <name type="scientific">Adhaeribacter arboris</name>
    <dbReference type="NCBI Taxonomy" id="2072846"/>
    <lineage>
        <taxon>Bacteria</taxon>
        <taxon>Pseudomonadati</taxon>
        <taxon>Bacteroidota</taxon>
        <taxon>Cytophagia</taxon>
        <taxon>Cytophagales</taxon>
        <taxon>Hymenobacteraceae</taxon>
        <taxon>Adhaeribacter</taxon>
    </lineage>
</organism>
<dbReference type="InterPro" id="IPR003594">
    <property type="entry name" value="HATPase_dom"/>
</dbReference>
<evidence type="ECO:0000256" key="8">
    <source>
        <dbReference type="ARBA" id="ARBA00023012"/>
    </source>
</evidence>
<protein>
    <recommendedName>
        <fullName evidence="2">histidine kinase</fullName>
        <ecNumber evidence="2">2.7.13.3</ecNumber>
    </recommendedName>
</protein>
<proteinExistence type="predicted"/>
<dbReference type="GO" id="GO:0000155">
    <property type="term" value="F:phosphorelay sensor kinase activity"/>
    <property type="evidence" value="ECO:0007669"/>
    <property type="project" value="InterPro"/>
</dbReference>
<keyword evidence="8" id="KW-0902">Two-component regulatory system</keyword>
<gene>
    <name evidence="12" type="ORF">AHMF7605_26680</name>
</gene>
<name>A0A2T2YMU2_9BACT</name>
<evidence type="ECO:0000259" key="10">
    <source>
        <dbReference type="Pfam" id="PF02518"/>
    </source>
</evidence>
<evidence type="ECO:0000313" key="13">
    <source>
        <dbReference type="Proteomes" id="UP000240357"/>
    </source>
</evidence>
<evidence type="ECO:0000256" key="5">
    <source>
        <dbReference type="ARBA" id="ARBA00022741"/>
    </source>
</evidence>
<dbReference type="Proteomes" id="UP000240357">
    <property type="component" value="Unassembled WGS sequence"/>
</dbReference>
<evidence type="ECO:0000256" key="4">
    <source>
        <dbReference type="ARBA" id="ARBA00022679"/>
    </source>
</evidence>
<keyword evidence="6" id="KW-0418">Kinase</keyword>
<evidence type="ECO:0000256" key="6">
    <source>
        <dbReference type="ARBA" id="ARBA00022777"/>
    </source>
</evidence>
<evidence type="ECO:0000256" key="9">
    <source>
        <dbReference type="SAM" id="Phobius"/>
    </source>
</evidence>
<dbReference type="PANTHER" id="PTHR24421:SF10">
    <property type="entry name" value="NITRATE_NITRITE SENSOR PROTEIN NARQ"/>
    <property type="match status" value="1"/>
</dbReference>
<evidence type="ECO:0000256" key="3">
    <source>
        <dbReference type="ARBA" id="ARBA00022553"/>
    </source>
</evidence>
<dbReference type="Pfam" id="PF02518">
    <property type="entry name" value="HATPase_c"/>
    <property type="match status" value="1"/>
</dbReference>
<evidence type="ECO:0000259" key="11">
    <source>
        <dbReference type="Pfam" id="PF07730"/>
    </source>
</evidence>
<dbReference type="GO" id="GO:0016020">
    <property type="term" value="C:membrane"/>
    <property type="evidence" value="ECO:0007669"/>
    <property type="project" value="InterPro"/>
</dbReference>
<dbReference type="InterPro" id="IPR050482">
    <property type="entry name" value="Sensor_HK_TwoCompSys"/>
</dbReference>
<sequence length="263" mass="29749">MDEVSIIVICGTIIFLLTAGFIISLFYSYKQRLVAYLREKEELKIIFQNEKLKAQLEMQEQTFLSISQEIHDNIGQILSLTRLNISTIKPDDYAATEHKIITSKELLDQAIEDLRDLSKRLNTQFVTQQSLSASLQFQLNLIQKAGYHTTTLEVHGEEEVTLDPEKKLIIFRIAQETFNNILKHAEAKHISVVLVYLPDKTILSIKDDGHGFEVADKVDAQVPVKGIGTYNMYYRARLIGAEFSLQSQPGEGTLAHLVLPATS</sequence>
<evidence type="ECO:0000313" key="12">
    <source>
        <dbReference type="EMBL" id="PSR56827.1"/>
    </source>
</evidence>
<dbReference type="EMBL" id="PYFT01000001">
    <property type="protein sequence ID" value="PSR56827.1"/>
    <property type="molecule type" value="Genomic_DNA"/>
</dbReference>
<comment type="caution">
    <text evidence="12">The sequence shown here is derived from an EMBL/GenBank/DDBJ whole genome shotgun (WGS) entry which is preliminary data.</text>
</comment>
<keyword evidence="9" id="KW-0472">Membrane</keyword>
<dbReference type="Pfam" id="PF07730">
    <property type="entry name" value="HisKA_3"/>
    <property type="match status" value="1"/>
</dbReference>
<dbReference type="AlphaFoldDB" id="A0A2T2YMU2"/>
<dbReference type="OrthoDB" id="9760839at2"/>
<keyword evidence="4" id="KW-0808">Transferase</keyword>
<dbReference type="InterPro" id="IPR036890">
    <property type="entry name" value="HATPase_C_sf"/>
</dbReference>
<dbReference type="InterPro" id="IPR011712">
    <property type="entry name" value="Sig_transdc_His_kin_sub3_dim/P"/>
</dbReference>
<accession>A0A2T2YMU2</accession>
<evidence type="ECO:0000256" key="7">
    <source>
        <dbReference type="ARBA" id="ARBA00022840"/>
    </source>
</evidence>
<dbReference type="SUPFAM" id="SSF55874">
    <property type="entry name" value="ATPase domain of HSP90 chaperone/DNA topoisomerase II/histidine kinase"/>
    <property type="match status" value="1"/>
</dbReference>
<feature type="domain" description="Histidine kinase/HSP90-like ATPase" evidence="10">
    <location>
        <begin position="169"/>
        <end position="262"/>
    </location>
</feature>
<dbReference type="EC" id="2.7.13.3" evidence="2"/>
<keyword evidence="9" id="KW-0812">Transmembrane</keyword>
<keyword evidence="13" id="KW-1185">Reference proteome</keyword>
<evidence type="ECO:0000256" key="2">
    <source>
        <dbReference type="ARBA" id="ARBA00012438"/>
    </source>
</evidence>
<keyword evidence="9" id="KW-1133">Transmembrane helix</keyword>
<evidence type="ECO:0000256" key="1">
    <source>
        <dbReference type="ARBA" id="ARBA00000085"/>
    </source>
</evidence>